<evidence type="ECO:0000256" key="12">
    <source>
        <dbReference type="ARBA" id="ARBA00023239"/>
    </source>
</evidence>
<evidence type="ECO:0000313" key="62">
    <source>
        <dbReference type="EMBL" id="EFG09537.1"/>
    </source>
</evidence>
<evidence type="ECO:0000256" key="40">
    <source>
        <dbReference type="ARBA" id="ARBA00048289"/>
    </source>
</evidence>
<evidence type="ECO:0000256" key="17">
    <source>
        <dbReference type="ARBA" id="ARBA00023373"/>
    </source>
</evidence>
<dbReference type="CDD" id="cd00833">
    <property type="entry name" value="PKS"/>
    <property type="match status" value="1"/>
</dbReference>
<keyword evidence="9" id="KW-0663">Pyridoxal phosphate</keyword>
<dbReference type="InterPro" id="IPR020845">
    <property type="entry name" value="AMP-binding_CS"/>
</dbReference>
<evidence type="ECO:0000256" key="45">
    <source>
        <dbReference type="ARBA" id="ARBA00048691"/>
    </source>
</evidence>
<dbReference type="GO" id="GO:0033068">
    <property type="term" value="P:macrolide biosynthetic process"/>
    <property type="evidence" value="ECO:0007669"/>
    <property type="project" value="UniProtKB-ARBA"/>
</dbReference>
<keyword evidence="13" id="KW-0511">Multifunctional enzyme</keyword>
<dbReference type="CDD" id="cd05930">
    <property type="entry name" value="A_NRPS"/>
    <property type="match status" value="1"/>
</dbReference>
<feature type="active site" description="Proton acceptor; for dehydratase activity" evidence="57">
    <location>
        <position position="1246"/>
    </location>
</feature>
<dbReference type="Gene3D" id="3.40.50.12780">
    <property type="entry name" value="N-terminal domain of ligase-like"/>
    <property type="match status" value="2"/>
</dbReference>
<keyword evidence="10" id="KW-0472">Membrane</keyword>
<comment type="catalytic activity">
    <reaction evidence="48">
        <text>(2E)-octadecenoyl-[ACP] + NADPH + H(+) = octadecanoyl-[ACP] + NADP(+)</text>
        <dbReference type="Rhea" id="RHEA:41928"/>
        <dbReference type="Rhea" id="RHEA-COMP:9655"/>
        <dbReference type="Rhea" id="RHEA-COMP:9656"/>
        <dbReference type="ChEBI" id="CHEBI:15378"/>
        <dbReference type="ChEBI" id="CHEBI:57783"/>
        <dbReference type="ChEBI" id="CHEBI:58349"/>
        <dbReference type="ChEBI" id="CHEBI:78489"/>
        <dbReference type="ChEBI" id="CHEBI:78495"/>
    </reaction>
    <physiologicalReaction direction="left-to-right" evidence="48">
        <dbReference type="Rhea" id="RHEA:41929"/>
    </physiologicalReaction>
</comment>
<evidence type="ECO:0000256" key="58">
    <source>
        <dbReference type="SAM" id="MobiDB-lite"/>
    </source>
</evidence>
<dbReference type="PROSITE" id="PS50075">
    <property type="entry name" value="CARRIER"/>
    <property type="match status" value="3"/>
</dbReference>
<comment type="catalytic activity">
    <reaction evidence="23">
        <text>(3R)-hydroxybutanoyl-[ACP] = (2E)-butenoyl-[ACP] + H2O</text>
        <dbReference type="Rhea" id="RHEA:41808"/>
        <dbReference type="Rhea" id="RHEA-COMP:9626"/>
        <dbReference type="Rhea" id="RHEA-COMP:9627"/>
        <dbReference type="ChEBI" id="CHEBI:15377"/>
        <dbReference type="ChEBI" id="CHEBI:78451"/>
        <dbReference type="ChEBI" id="CHEBI:78453"/>
    </reaction>
    <physiologicalReaction direction="left-to-right" evidence="23">
        <dbReference type="Rhea" id="RHEA:41809"/>
    </physiologicalReaction>
</comment>
<dbReference type="SMART" id="SM00823">
    <property type="entry name" value="PKS_PP"/>
    <property type="match status" value="3"/>
</dbReference>
<dbReference type="InterPro" id="IPR045851">
    <property type="entry name" value="AMP-bd_C_sf"/>
</dbReference>
<keyword evidence="14" id="KW-0012">Acyltransferase</keyword>
<comment type="pathway">
    <text evidence="3">Lipid metabolism.</text>
</comment>
<evidence type="ECO:0000256" key="39">
    <source>
        <dbReference type="ARBA" id="ARBA00048281"/>
    </source>
</evidence>
<gene>
    <name evidence="62" type="ORF">SCLAV_4466</name>
</gene>
<evidence type="ECO:0000256" key="33">
    <source>
        <dbReference type="ARBA" id="ARBA00047578"/>
    </source>
</evidence>
<dbReference type="Gene3D" id="3.40.50.11460">
    <property type="match status" value="1"/>
</dbReference>
<keyword evidence="12" id="KW-0456">Lyase</keyword>
<dbReference type="GO" id="GO:0004315">
    <property type="term" value="F:3-oxoacyl-[acyl-carrier-protein] synthase activity"/>
    <property type="evidence" value="ECO:0007669"/>
    <property type="project" value="UniProtKB-EC"/>
</dbReference>
<evidence type="ECO:0000256" key="29">
    <source>
        <dbReference type="ARBA" id="ARBA00047400"/>
    </source>
</evidence>
<comment type="catalytic activity">
    <reaction evidence="49">
        <text>decanoyl-[ACP] + malonyl-[ACP] + H(+) = 3-oxododecanoyl-[ACP] + holo-[ACP] + CO2</text>
        <dbReference type="Rhea" id="RHEA:41868"/>
        <dbReference type="Rhea" id="RHEA-COMP:9623"/>
        <dbReference type="Rhea" id="RHEA-COMP:9640"/>
        <dbReference type="Rhea" id="RHEA-COMP:9641"/>
        <dbReference type="Rhea" id="RHEA-COMP:9685"/>
        <dbReference type="ChEBI" id="CHEBI:15378"/>
        <dbReference type="ChEBI" id="CHEBI:16526"/>
        <dbReference type="ChEBI" id="CHEBI:64479"/>
        <dbReference type="ChEBI" id="CHEBI:78449"/>
        <dbReference type="ChEBI" id="CHEBI:78468"/>
        <dbReference type="ChEBI" id="CHEBI:78469"/>
    </reaction>
    <physiologicalReaction direction="left-to-right" evidence="49">
        <dbReference type="Rhea" id="RHEA:41869"/>
    </physiologicalReaction>
</comment>
<comment type="catalytic activity">
    <reaction evidence="39">
        <text>(2E)-dodecenoyl-[ACP] + NADPH + H(+) = dodecanoyl-[ACP] + NADP(+)</text>
        <dbReference type="Rhea" id="RHEA:41880"/>
        <dbReference type="Rhea" id="RHEA-COMP:9643"/>
        <dbReference type="Rhea" id="RHEA-COMP:9644"/>
        <dbReference type="ChEBI" id="CHEBI:15378"/>
        <dbReference type="ChEBI" id="CHEBI:57783"/>
        <dbReference type="ChEBI" id="CHEBI:58349"/>
        <dbReference type="ChEBI" id="CHEBI:65264"/>
        <dbReference type="ChEBI" id="CHEBI:78472"/>
    </reaction>
    <physiologicalReaction direction="left-to-right" evidence="39">
        <dbReference type="Rhea" id="RHEA:41881"/>
    </physiologicalReaction>
</comment>
<feature type="compositionally biased region" description="Low complexity" evidence="58">
    <location>
        <begin position="2462"/>
        <end position="2485"/>
    </location>
</feature>
<dbReference type="SMART" id="SM00827">
    <property type="entry name" value="PKS_AT"/>
    <property type="match status" value="1"/>
</dbReference>
<evidence type="ECO:0000256" key="46">
    <source>
        <dbReference type="ARBA" id="ARBA00048704"/>
    </source>
</evidence>
<dbReference type="SUPFAM" id="SSF53901">
    <property type="entry name" value="Thiolase-like"/>
    <property type="match status" value="1"/>
</dbReference>
<comment type="subcellular location">
    <subcellularLocation>
        <location evidence="25">Endomembrane system</location>
        <topology evidence="25">Peripheral membrane protein</topology>
        <orientation evidence="25">Cytoplasmic side</orientation>
    </subcellularLocation>
</comment>
<dbReference type="SUPFAM" id="SSF50129">
    <property type="entry name" value="GroES-like"/>
    <property type="match status" value="1"/>
</dbReference>
<dbReference type="InterPro" id="IPR013968">
    <property type="entry name" value="PKS_KR"/>
</dbReference>
<dbReference type="GO" id="GO:0005198">
    <property type="term" value="F:structural molecule activity"/>
    <property type="evidence" value="ECO:0007669"/>
    <property type="project" value="InterPro"/>
</dbReference>
<keyword evidence="5" id="KW-0597">Phosphoprotein</keyword>
<evidence type="ECO:0000256" key="41">
    <source>
        <dbReference type="ARBA" id="ARBA00048420"/>
    </source>
</evidence>
<dbReference type="FunFam" id="3.40.50.720:FF:000209">
    <property type="entry name" value="Polyketide synthase Pks12"/>
    <property type="match status" value="1"/>
</dbReference>
<dbReference type="Pfam" id="PF08240">
    <property type="entry name" value="ADH_N"/>
    <property type="match status" value="1"/>
</dbReference>
<feature type="region of interest" description="Disordered" evidence="58">
    <location>
        <begin position="3483"/>
        <end position="3508"/>
    </location>
</feature>
<dbReference type="GO" id="GO:0004316">
    <property type="term" value="F:3-oxoacyl-[acyl-carrier-protein] reductase (NADPH) activity"/>
    <property type="evidence" value="ECO:0007669"/>
    <property type="project" value="UniProtKB-EC"/>
</dbReference>
<dbReference type="SMART" id="SM00822">
    <property type="entry name" value="PKS_KR"/>
    <property type="match status" value="1"/>
</dbReference>
<evidence type="ECO:0000256" key="30">
    <source>
        <dbReference type="ARBA" id="ARBA00047440"/>
    </source>
</evidence>
<dbReference type="InterPro" id="IPR013154">
    <property type="entry name" value="ADH-like_N"/>
</dbReference>
<dbReference type="InterPro" id="IPR001242">
    <property type="entry name" value="Condensation_dom"/>
</dbReference>
<dbReference type="Gene3D" id="3.30.559.10">
    <property type="entry name" value="Chloramphenicol acetyltransferase-like domain"/>
    <property type="match status" value="2"/>
</dbReference>
<dbReference type="GO" id="GO:0031177">
    <property type="term" value="F:phosphopantetheine binding"/>
    <property type="evidence" value="ECO:0007669"/>
    <property type="project" value="InterPro"/>
</dbReference>
<dbReference type="Pfam" id="PF00698">
    <property type="entry name" value="Acyl_transf_1"/>
    <property type="match status" value="1"/>
</dbReference>
<dbReference type="InterPro" id="IPR057326">
    <property type="entry name" value="KR_dom"/>
</dbReference>
<evidence type="ECO:0000256" key="4">
    <source>
        <dbReference type="ARBA" id="ARBA00022450"/>
    </source>
</evidence>
<evidence type="ECO:0000256" key="5">
    <source>
        <dbReference type="ARBA" id="ARBA00022553"/>
    </source>
</evidence>
<feature type="region of interest" description="N-terminal hotdog fold" evidence="57">
    <location>
        <begin position="1214"/>
        <end position="1356"/>
    </location>
</feature>
<keyword evidence="63" id="KW-1185">Reference proteome</keyword>
<evidence type="ECO:0000256" key="38">
    <source>
        <dbReference type="ARBA" id="ARBA00048051"/>
    </source>
</evidence>
<dbReference type="InterPro" id="IPR055123">
    <property type="entry name" value="SpnB-like_Rossmann"/>
</dbReference>
<dbReference type="InterPro" id="IPR020802">
    <property type="entry name" value="TesA-like"/>
</dbReference>
<dbReference type="InterPro" id="IPR014030">
    <property type="entry name" value="Ketoacyl_synth_N"/>
</dbReference>
<dbReference type="Gene3D" id="3.30.300.30">
    <property type="match status" value="2"/>
</dbReference>
<dbReference type="Pfam" id="PF16197">
    <property type="entry name" value="KAsynt_C_assoc"/>
    <property type="match status" value="1"/>
</dbReference>
<comment type="catalytic activity">
    <reaction evidence="51">
        <text>3-oxododecanoyl-[ACP] + NADPH + H(+) = (3R)-hydroxydodecanoyl-[ACP] + NADP(+)</text>
        <dbReference type="Rhea" id="RHEA:41872"/>
        <dbReference type="Rhea" id="RHEA-COMP:9641"/>
        <dbReference type="Rhea" id="RHEA-COMP:9642"/>
        <dbReference type="ChEBI" id="CHEBI:15378"/>
        <dbReference type="ChEBI" id="CHEBI:57783"/>
        <dbReference type="ChEBI" id="CHEBI:58349"/>
        <dbReference type="ChEBI" id="CHEBI:78469"/>
        <dbReference type="ChEBI" id="CHEBI:78470"/>
    </reaction>
    <physiologicalReaction direction="left-to-right" evidence="51">
        <dbReference type="Rhea" id="RHEA:41873"/>
    </physiologicalReaction>
</comment>
<evidence type="ECO:0000256" key="47">
    <source>
        <dbReference type="ARBA" id="ARBA00048935"/>
    </source>
</evidence>
<dbReference type="Gene3D" id="3.30.559.30">
    <property type="entry name" value="Nonribosomal peptide synthetase, condensation domain"/>
    <property type="match status" value="2"/>
</dbReference>
<dbReference type="InterPro" id="IPR050091">
    <property type="entry name" value="PKS_NRPS_Biosynth_Enz"/>
</dbReference>
<dbReference type="SUPFAM" id="SSF51735">
    <property type="entry name" value="NAD(P)-binding Rossmann-fold domains"/>
    <property type="match status" value="3"/>
</dbReference>
<dbReference type="GeneID" id="93734692"/>
<evidence type="ECO:0000256" key="1">
    <source>
        <dbReference type="ARBA" id="ARBA00001957"/>
    </source>
</evidence>
<dbReference type="InterPro" id="IPR000633">
    <property type="entry name" value="Vinculin_CS"/>
</dbReference>
<evidence type="ECO:0000256" key="44">
    <source>
        <dbReference type="ARBA" id="ARBA00048650"/>
    </source>
</evidence>
<comment type="catalytic activity">
    <reaction evidence="18">
        <text>(3R)-hydroxydecanoyl-[ACP] = (2E)-decenoyl-[ACP] + H2O</text>
        <dbReference type="Rhea" id="RHEA:41860"/>
        <dbReference type="Rhea" id="RHEA-COMP:9638"/>
        <dbReference type="Rhea" id="RHEA-COMP:9639"/>
        <dbReference type="ChEBI" id="CHEBI:15377"/>
        <dbReference type="ChEBI" id="CHEBI:78466"/>
        <dbReference type="ChEBI" id="CHEBI:78467"/>
    </reaction>
    <physiologicalReaction direction="left-to-right" evidence="18">
        <dbReference type="Rhea" id="RHEA:41861"/>
    </physiologicalReaction>
</comment>
<evidence type="ECO:0000256" key="54">
    <source>
        <dbReference type="ARBA" id="ARBA00049449"/>
    </source>
</evidence>
<comment type="catalytic activity">
    <reaction evidence="50">
        <text>(2E)-tetradecenoyl-[ACP] + NADPH + H(+) = tetradecanoyl-[ACP] + NADP(+)</text>
        <dbReference type="Rhea" id="RHEA:41896"/>
        <dbReference type="Rhea" id="RHEA-COMP:9647"/>
        <dbReference type="Rhea" id="RHEA-COMP:9648"/>
        <dbReference type="ChEBI" id="CHEBI:15378"/>
        <dbReference type="ChEBI" id="CHEBI:57783"/>
        <dbReference type="ChEBI" id="CHEBI:58349"/>
        <dbReference type="ChEBI" id="CHEBI:78475"/>
        <dbReference type="ChEBI" id="CHEBI:78477"/>
    </reaction>
    <physiologicalReaction direction="left-to-right" evidence="50">
        <dbReference type="Rhea" id="RHEA:41897"/>
    </physiologicalReaction>
</comment>
<evidence type="ECO:0000256" key="35">
    <source>
        <dbReference type="ARBA" id="ARBA00047897"/>
    </source>
</evidence>
<evidence type="ECO:0000256" key="31">
    <source>
        <dbReference type="ARBA" id="ARBA00047451"/>
    </source>
</evidence>
<dbReference type="InterPro" id="IPR023213">
    <property type="entry name" value="CAT-like_dom_sf"/>
</dbReference>
<feature type="compositionally biased region" description="Low complexity" evidence="58">
    <location>
        <begin position="3484"/>
        <end position="3508"/>
    </location>
</feature>
<dbReference type="Gene3D" id="3.30.70.3290">
    <property type="match status" value="1"/>
</dbReference>
<dbReference type="SMART" id="SM00826">
    <property type="entry name" value="PKS_DH"/>
    <property type="match status" value="1"/>
</dbReference>
<comment type="catalytic activity">
    <reaction evidence="45">
        <text>holo-[ACP] + acetyl-CoA = acetyl-[ACP] + CoA</text>
        <dbReference type="Rhea" id="RHEA:41788"/>
        <dbReference type="Rhea" id="RHEA-COMP:9621"/>
        <dbReference type="Rhea" id="RHEA-COMP:9685"/>
        <dbReference type="ChEBI" id="CHEBI:57287"/>
        <dbReference type="ChEBI" id="CHEBI:57288"/>
        <dbReference type="ChEBI" id="CHEBI:64479"/>
        <dbReference type="ChEBI" id="CHEBI:78446"/>
        <dbReference type="EC" id="2.3.1.38"/>
    </reaction>
    <physiologicalReaction direction="left-to-right" evidence="45">
        <dbReference type="Rhea" id="RHEA:41789"/>
    </physiologicalReaction>
</comment>
<dbReference type="InterPro" id="IPR010071">
    <property type="entry name" value="AA_adenyl_dom"/>
</dbReference>
<dbReference type="Gene3D" id="3.40.366.10">
    <property type="entry name" value="Malonyl-Coenzyme A Acyl Carrier Protein, domain 2"/>
    <property type="match status" value="1"/>
</dbReference>
<comment type="catalytic activity">
    <reaction evidence="28">
        <text>hexanoyl-[ACP] + malonyl-[ACP] + H(+) = 3-oxooctanoyl-[ACP] + holo-[ACP] + CO2</text>
        <dbReference type="Rhea" id="RHEA:41836"/>
        <dbReference type="Rhea" id="RHEA-COMP:9623"/>
        <dbReference type="Rhea" id="RHEA-COMP:9632"/>
        <dbReference type="Rhea" id="RHEA-COMP:9633"/>
        <dbReference type="Rhea" id="RHEA-COMP:9685"/>
        <dbReference type="ChEBI" id="CHEBI:15378"/>
        <dbReference type="ChEBI" id="CHEBI:16526"/>
        <dbReference type="ChEBI" id="CHEBI:64479"/>
        <dbReference type="ChEBI" id="CHEBI:78449"/>
        <dbReference type="ChEBI" id="CHEBI:78459"/>
        <dbReference type="ChEBI" id="CHEBI:78460"/>
    </reaction>
    <physiologicalReaction direction="left-to-right" evidence="28">
        <dbReference type="Rhea" id="RHEA:41837"/>
    </physiologicalReaction>
</comment>
<dbReference type="Pfam" id="PF13602">
    <property type="entry name" value="ADH_zinc_N_2"/>
    <property type="match status" value="1"/>
</dbReference>
<evidence type="ECO:0000256" key="6">
    <source>
        <dbReference type="ARBA" id="ARBA00022679"/>
    </source>
</evidence>
<dbReference type="SMART" id="SM00825">
    <property type="entry name" value="PKS_KS"/>
    <property type="match status" value="1"/>
</dbReference>
<dbReference type="InterPro" id="IPR018201">
    <property type="entry name" value="Ketoacyl_synth_AS"/>
</dbReference>
<evidence type="ECO:0000256" key="15">
    <source>
        <dbReference type="ARBA" id="ARBA00023332"/>
    </source>
</evidence>
<comment type="catalytic activity">
    <reaction evidence="15">
        <text>(3R)-hydroxyoctanoyl-[ACP] = (2E)-octenoyl-[ACP] + H2O</text>
        <dbReference type="Rhea" id="RHEA:41844"/>
        <dbReference type="Rhea" id="RHEA-COMP:9634"/>
        <dbReference type="Rhea" id="RHEA-COMP:9635"/>
        <dbReference type="ChEBI" id="CHEBI:15377"/>
        <dbReference type="ChEBI" id="CHEBI:78461"/>
        <dbReference type="ChEBI" id="CHEBI:78462"/>
    </reaction>
    <physiologicalReaction direction="left-to-right" evidence="15">
        <dbReference type="Rhea" id="RHEA:41845"/>
    </physiologicalReaction>
</comment>
<comment type="catalytic activity">
    <reaction evidence="22">
        <text>(3R)-hydroxyhexadecanoyl-[ACP] = (2E)-hexadecenoyl-[ACP] + H2O</text>
        <dbReference type="Rhea" id="RHEA:41908"/>
        <dbReference type="Rhea" id="RHEA-COMP:9650"/>
        <dbReference type="Rhea" id="RHEA-COMP:9651"/>
        <dbReference type="ChEBI" id="CHEBI:15377"/>
        <dbReference type="ChEBI" id="CHEBI:78480"/>
        <dbReference type="ChEBI" id="CHEBI:78481"/>
    </reaction>
    <physiologicalReaction direction="left-to-right" evidence="22">
        <dbReference type="Rhea" id="RHEA:41909"/>
    </physiologicalReaction>
</comment>
<dbReference type="STRING" id="1901.BB341_06585"/>
<dbReference type="NCBIfam" id="TIGR01733">
    <property type="entry name" value="AA-adenyl-dom"/>
    <property type="match status" value="2"/>
</dbReference>
<evidence type="ECO:0000313" key="63">
    <source>
        <dbReference type="Proteomes" id="UP000002357"/>
    </source>
</evidence>
<dbReference type="FunFam" id="3.40.47.10:FF:000019">
    <property type="entry name" value="Polyketide synthase type I"/>
    <property type="match status" value="1"/>
</dbReference>
<evidence type="ECO:0000256" key="18">
    <source>
        <dbReference type="ARBA" id="ARBA00023388"/>
    </source>
</evidence>
<comment type="catalytic activity">
    <reaction evidence="20">
        <text>(3R)-hydroxytetradecanoyl-[ACP] = (2E)-tetradecenoyl-[ACP] + H2O</text>
        <dbReference type="Rhea" id="RHEA:41892"/>
        <dbReference type="Rhea" id="RHEA-COMP:9646"/>
        <dbReference type="Rhea" id="RHEA-COMP:9647"/>
        <dbReference type="ChEBI" id="CHEBI:15377"/>
        <dbReference type="ChEBI" id="CHEBI:78474"/>
        <dbReference type="ChEBI" id="CHEBI:78475"/>
    </reaction>
    <physiologicalReaction direction="left-to-right" evidence="20">
        <dbReference type="Rhea" id="RHEA:41893"/>
    </physiologicalReaction>
</comment>
<dbReference type="Pfam" id="PF22621">
    <property type="entry name" value="CurL-like_PKS_C"/>
    <property type="match status" value="1"/>
</dbReference>
<dbReference type="GO" id="GO:0016297">
    <property type="term" value="F:fatty acyl-[ACP] hydrolase activity"/>
    <property type="evidence" value="ECO:0007669"/>
    <property type="project" value="UniProtKB-EC"/>
</dbReference>
<comment type="catalytic activity">
    <reaction evidence="55">
        <text>(2E)-decenoyl-[ACP] + NADPH + H(+) = decanoyl-[ACP] + NADP(+)</text>
        <dbReference type="Rhea" id="RHEA:41864"/>
        <dbReference type="Rhea" id="RHEA-COMP:9639"/>
        <dbReference type="Rhea" id="RHEA-COMP:9640"/>
        <dbReference type="ChEBI" id="CHEBI:15378"/>
        <dbReference type="ChEBI" id="CHEBI:57783"/>
        <dbReference type="ChEBI" id="CHEBI:58349"/>
        <dbReference type="ChEBI" id="CHEBI:78467"/>
        <dbReference type="ChEBI" id="CHEBI:78468"/>
    </reaction>
    <physiologicalReaction direction="left-to-right" evidence="55">
        <dbReference type="Rhea" id="RHEA:41865"/>
    </physiologicalReaction>
</comment>
<comment type="catalytic activity">
    <reaction evidence="34">
        <text>(2E)-hexadecenoyl-[ACP] + NADPH + H(+) = hexadecanoyl-[ACP] + NADP(+)</text>
        <dbReference type="Rhea" id="RHEA:41912"/>
        <dbReference type="Rhea" id="RHEA-COMP:9651"/>
        <dbReference type="Rhea" id="RHEA-COMP:9652"/>
        <dbReference type="ChEBI" id="CHEBI:15378"/>
        <dbReference type="ChEBI" id="CHEBI:57783"/>
        <dbReference type="ChEBI" id="CHEBI:58349"/>
        <dbReference type="ChEBI" id="CHEBI:78481"/>
        <dbReference type="ChEBI" id="CHEBI:78483"/>
    </reaction>
    <physiologicalReaction direction="left-to-right" evidence="34">
        <dbReference type="Rhea" id="RHEA:41913"/>
    </physiologicalReaction>
</comment>
<dbReference type="GO" id="GO:0012505">
    <property type="term" value="C:endomembrane system"/>
    <property type="evidence" value="ECO:0007669"/>
    <property type="project" value="UniProtKB-SubCell"/>
</dbReference>
<dbReference type="SUPFAM" id="SSF47336">
    <property type="entry name" value="ACP-like"/>
    <property type="match status" value="3"/>
</dbReference>
<dbReference type="eggNOG" id="COG1020">
    <property type="taxonomic scope" value="Bacteria"/>
</dbReference>
<dbReference type="GO" id="GO:0006633">
    <property type="term" value="P:fatty acid biosynthetic process"/>
    <property type="evidence" value="ECO:0007669"/>
    <property type="project" value="InterPro"/>
</dbReference>
<dbReference type="PANTHER" id="PTHR43775">
    <property type="entry name" value="FATTY ACID SYNTHASE"/>
    <property type="match status" value="1"/>
</dbReference>
<feature type="compositionally biased region" description="Low complexity" evidence="58">
    <location>
        <begin position="2396"/>
        <end position="2406"/>
    </location>
</feature>
<dbReference type="InterPro" id="IPR036291">
    <property type="entry name" value="NAD(P)-bd_dom_sf"/>
</dbReference>
<comment type="catalytic activity">
    <reaction evidence="46">
        <text>hexadecanoyl-[ACP] + H2O = hexadecanoate + holo-[ACP] + H(+)</text>
        <dbReference type="Rhea" id="RHEA:41932"/>
        <dbReference type="Rhea" id="RHEA-COMP:9652"/>
        <dbReference type="Rhea" id="RHEA-COMP:9685"/>
        <dbReference type="ChEBI" id="CHEBI:7896"/>
        <dbReference type="ChEBI" id="CHEBI:15377"/>
        <dbReference type="ChEBI" id="CHEBI:15378"/>
        <dbReference type="ChEBI" id="CHEBI:64479"/>
        <dbReference type="ChEBI" id="CHEBI:78483"/>
        <dbReference type="EC" id="3.1.2.14"/>
    </reaction>
    <physiologicalReaction direction="left-to-right" evidence="46">
        <dbReference type="Rhea" id="RHEA:41933"/>
    </physiologicalReaction>
</comment>
<organism evidence="62 63">
    <name type="scientific">Streptomyces clavuligerus</name>
    <dbReference type="NCBI Taxonomy" id="1901"/>
    <lineage>
        <taxon>Bacteria</taxon>
        <taxon>Bacillati</taxon>
        <taxon>Actinomycetota</taxon>
        <taxon>Actinomycetes</taxon>
        <taxon>Kitasatosporales</taxon>
        <taxon>Streptomycetaceae</taxon>
        <taxon>Streptomyces</taxon>
    </lineage>
</organism>
<dbReference type="PROSITE" id="PS52004">
    <property type="entry name" value="KS3_2"/>
    <property type="match status" value="1"/>
</dbReference>
<dbReference type="EMBL" id="CM000913">
    <property type="protein sequence ID" value="EFG09537.1"/>
    <property type="molecule type" value="Genomic_DNA"/>
</dbReference>
<comment type="catalytic activity">
    <reaction evidence="47">
        <text>3-oxotetradecanoyl-[ACP] + NADPH + H(+) = (3R)-hydroxytetradecanoyl-[ACP] + NADP(+)</text>
        <dbReference type="Rhea" id="RHEA:41888"/>
        <dbReference type="Rhea" id="RHEA-COMP:9645"/>
        <dbReference type="Rhea" id="RHEA-COMP:9646"/>
        <dbReference type="ChEBI" id="CHEBI:15378"/>
        <dbReference type="ChEBI" id="CHEBI:57783"/>
        <dbReference type="ChEBI" id="CHEBI:58349"/>
        <dbReference type="ChEBI" id="CHEBI:78473"/>
        <dbReference type="ChEBI" id="CHEBI:78474"/>
    </reaction>
    <physiologicalReaction direction="left-to-right" evidence="47">
        <dbReference type="Rhea" id="RHEA:41889"/>
    </physiologicalReaction>
</comment>
<dbReference type="FunFam" id="3.40.366.10:FF:000002">
    <property type="entry name" value="Probable polyketide synthase 2"/>
    <property type="match status" value="1"/>
</dbReference>
<evidence type="ECO:0000256" key="10">
    <source>
        <dbReference type="ARBA" id="ARBA00023136"/>
    </source>
</evidence>
<dbReference type="InterPro" id="IPR025110">
    <property type="entry name" value="AMP-bd_C"/>
</dbReference>
<evidence type="ECO:0000256" key="23">
    <source>
        <dbReference type="ARBA" id="ARBA00023402"/>
    </source>
</evidence>
<evidence type="ECO:0000256" key="56">
    <source>
        <dbReference type="ARBA" id="ARBA00049533"/>
    </source>
</evidence>
<dbReference type="InterPro" id="IPR000873">
    <property type="entry name" value="AMP-dep_synth/lig_dom"/>
</dbReference>
<dbReference type="Gene3D" id="3.40.50.1820">
    <property type="entry name" value="alpha/beta hydrolase"/>
    <property type="match status" value="1"/>
</dbReference>
<dbReference type="PROSITE" id="PS00455">
    <property type="entry name" value="AMP_BINDING"/>
    <property type="match status" value="2"/>
</dbReference>
<dbReference type="InterPro" id="IPR016035">
    <property type="entry name" value="Acyl_Trfase/lysoPLipase"/>
</dbReference>
<dbReference type="Pfam" id="PF21089">
    <property type="entry name" value="PKS_DH_N"/>
    <property type="match status" value="1"/>
</dbReference>
<dbReference type="SMART" id="SM00829">
    <property type="entry name" value="PKS_ER"/>
    <property type="match status" value="1"/>
</dbReference>
<feature type="domain" description="Ketosynthase family 3 (KS3)" evidence="60">
    <location>
        <begin position="44"/>
        <end position="472"/>
    </location>
</feature>
<dbReference type="GO" id="GO:0019171">
    <property type="term" value="F:(3R)-hydroxyacyl-[acyl-carrier-protein] dehydratase activity"/>
    <property type="evidence" value="ECO:0007669"/>
    <property type="project" value="UniProtKB-EC"/>
</dbReference>
<accession>E2Q805</accession>
<dbReference type="eggNOG" id="COG3321">
    <property type="taxonomic scope" value="Bacteria"/>
</dbReference>
<evidence type="ECO:0000256" key="3">
    <source>
        <dbReference type="ARBA" id="ARBA00005189"/>
    </source>
</evidence>
<evidence type="ECO:0000259" key="59">
    <source>
        <dbReference type="PROSITE" id="PS50075"/>
    </source>
</evidence>
<protein>
    <submittedName>
        <fullName evidence="62">Hybrid NRPS / PKS</fullName>
    </submittedName>
</protein>
<dbReference type="GO" id="GO:0141148">
    <property type="term" value="F:enoyl-[acyl-carrier-protein] reductase (NADPH) activity"/>
    <property type="evidence" value="ECO:0007669"/>
    <property type="project" value="UniProtKB-EC"/>
</dbReference>
<dbReference type="Pfam" id="PF08659">
    <property type="entry name" value="KR"/>
    <property type="match status" value="1"/>
</dbReference>
<feature type="region of interest" description="Disordered" evidence="58">
    <location>
        <begin position="2462"/>
        <end position="2572"/>
    </location>
</feature>
<comment type="catalytic activity">
    <reaction evidence="19">
        <text>a (3R)-hydroxyacyl-[ACP] = a (2E)-enoyl-[ACP] + H2O</text>
        <dbReference type="Rhea" id="RHEA:13097"/>
        <dbReference type="Rhea" id="RHEA-COMP:9925"/>
        <dbReference type="Rhea" id="RHEA-COMP:9945"/>
        <dbReference type="ChEBI" id="CHEBI:15377"/>
        <dbReference type="ChEBI" id="CHEBI:78784"/>
        <dbReference type="ChEBI" id="CHEBI:78827"/>
        <dbReference type="EC" id="4.2.1.59"/>
    </reaction>
    <physiologicalReaction direction="left-to-right" evidence="19">
        <dbReference type="Rhea" id="RHEA:13098"/>
    </physiologicalReaction>
</comment>
<feature type="region of interest" description="Disordered" evidence="58">
    <location>
        <begin position="3641"/>
        <end position="3661"/>
    </location>
</feature>
<comment type="pathway">
    <text evidence="2">Antibiotic biosynthesis.</text>
</comment>
<feature type="region of interest" description="Disordered" evidence="58">
    <location>
        <begin position="2387"/>
        <end position="2430"/>
    </location>
</feature>
<dbReference type="KEGG" id="sclf:BB341_06585"/>
<comment type="function">
    <text evidence="24">Fatty acid synthetase is a multifunctional enzyme that catalyzes the de novo biosynthesis of long-chain saturated fatty acids starting from acetyl-CoA and malonyl-CoA in the presence of NADPH. This multifunctional protein contains 7 catalytic activities and a site for the binding of the prosthetic group 4'-phosphopantetheine of the acyl carrier protein ([ACP]) domain.</text>
</comment>
<feature type="domain" description="Carrier" evidence="59">
    <location>
        <begin position="3564"/>
        <end position="3638"/>
    </location>
</feature>
<dbReference type="InterPro" id="IPR049551">
    <property type="entry name" value="PKS_DH_C"/>
</dbReference>
<dbReference type="InterPro" id="IPR020843">
    <property type="entry name" value="ER"/>
</dbReference>
<keyword evidence="7" id="KW-0677">Repeat</keyword>
<dbReference type="PANTHER" id="PTHR43775:SF51">
    <property type="entry name" value="INACTIVE PHENOLPHTHIOCEROL SYNTHESIS POLYKETIDE SYNTHASE TYPE I PKS1-RELATED"/>
    <property type="match status" value="1"/>
</dbReference>
<dbReference type="PROSITE" id="PS52019">
    <property type="entry name" value="PKS_MFAS_DH"/>
    <property type="match status" value="1"/>
</dbReference>
<feature type="region of interest" description="Disordered" evidence="58">
    <location>
        <begin position="3755"/>
        <end position="3798"/>
    </location>
</feature>
<dbReference type="InterPro" id="IPR020806">
    <property type="entry name" value="PKS_PP-bd"/>
</dbReference>
<dbReference type="Pfam" id="PF22953">
    <property type="entry name" value="SpnB_Rossmann"/>
    <property type="match status" value="1"/>
</dbReference>
<dbReference type="InterPro" id="IPR042099">
    <property type="entry name" value="ANL_N_sf"/>
</dbReference>
<dbReference type="InterPro" id="IPR006162">
    <property type="entry name" value="Ppantetheine_attach_site"/>
</dbReference>
<comment type="cofactor">
    <cofactor evidence="1">
        <name>pantetheine 4'-phosphate</name>
        <dbReference type="ChEBI" id="CHEBI:47942"/>
    </cofactor>
</comment>
<evidence type="ECO:0000256" key="13">
    <source>
        <dbReference type="ARBA" id="ARBA00023268"/>
    </source>
</evidence>
<evidence type="ECO:0000256" key="20">
    <source>
        <dbReference type="ARBA" id="ARBA00023398"/>
    </source>
</evidence>
<dbReference type="Pfam" id="PF00109">
    <property type="entry name" value="ketoacyl-synt"/>
    <property type="match status" value="1"/>
</dbReference>
<dbReference type="SUPFAM" id="SSF53474">
    <property type="entry name" value="alpha/beta-Hydrolases"/>
    <property type="match status" value="1"/>
</dbReference>
<evidence type="ECO:0000256" key="11">
    <source>
        <dbReference type="ARBA" id="ARBA00023194"/>
    </source>
</evidence>
<comment type="catalytic activity">
    <reaction evidence="54">
        <text>butanoyl-[ACP] + malonyl-[ACP] + H(+) = 3-oxohexanoyl-[ACP] + holo-[ACP] + CO2</text>
        <dbReference type="Rhea" id="RHEA:41820"/>
        <dbReference type="Rhea" id="RHEA-COMP:9623"/>
        <dbReference type="Rhea" id="RHEA-COMP:9628"/>
        <dbReference type="Rhea" id="RHEA-COMP:9629"/>
        <dbReference type="Rhea" id="RHEA-COMP:9685"/>
        <dbReference type="ChEBI" id="CHEBI:15378"/>
        <dbReference type="ChEBI" id="CHEBI:16526"/>
        <dbReference type="ChEBI" id="CHEBI:64479"/>
        <dbReference type="ChEBI" id="CHEBI:78449"/>
        <dbReference type="ChEBI" id="CHEBI:78454"/>
        <dbReference type="ChEBI" id="CHEBI:78456"/>
    </reaction>
    <physiologicalReaction direction="left-to-right" evidence="54">
        <dbReference type="Rhea" id="RHEA:41821"/>
    </physiologicalReaction>
</comment>
<keyword evidence="11" id="KW-0045">Antibiotic biosynthesis</keyword>
<comment type="catalytic activity">
    <reaction evidence="56">
        <text>octanoyl-[ACP] + malonyl-[ACP] + H(+) = 3-oxodecanoyl-[ACP] + holo-[ACP] + CO2</text>
        <dbReference type="Rhea" id="RHEA:41852"/>
        <dbReference type="Rhea" id="RHEA-COMP:9623"/>
        <dbReference type="Rhea" id="RHEA-COMP:9636"/>
        <dbReference type="Rhea" id="RHEA-COMP:9637"/>
        <dbReference type="Rhea" id="RHEA-COMP:9685"/>
        <dbReference type="ChEBI" id="CHEBI:15378"/>
        <dbReference type="ChEBI" id="CHEBI:16526"/>
        <dbReference type="ChEBI" id="CHEBI:64479"/>
        <dbReference type="ChEBI" id="CHEBI:78449"/>
        <dbReference type="ChEBI" id="CHEBI:78463"/>
        <dbReference type="ChEBI" id="CHEBI:78464"/>
    </reaction>
    <physiologicalReaction direction="left-to-right" evidence="56">
        <dbReference type="Rhea" id="RHEA:41853"/>
    </physiologicalReaction>
</comment>
<dbReference type="Gene3D" id="3.40.50.720">
    <property type="entry name" value="NAD(P)-binding Rossmann-like Domain"/>
    <property type="match status" value="1"/>
</dbReference>
<feature type="active site" description="Proton donor; for dehydratase activity" evidence="57">
    <location>
        <position position="1429"/>
    </location>
</feature>
<comment type="catalytic activity">
    <reaction evidence="17">
        <text>(3R)-hydroxyhexanoyl-[ACP] = (2E)-hexenoyl-[ACP] + H2O</text>
        <dbReference type="Rhea" id="RHEA:41828"/>
        <dbReference type="Rhea" id="RHEA-COMP:9630"/>
        <dbReference type="Rhea" id="RHEA-COMP:9631"/>
        <dbReference type="ChEBI" id="CHEBI:15377"/>
        <dbReference type="ChEBI" id="CHEBI:78457"/>
        <dbReference type="ChEBI" id="CHEBI:78458"/>
    </reaction>
    <physiologicalReaction direction="left-to-right" evidence="17">
        <dbReference type="Rhea" id="RHEA:41829"/>
    </physiologicalReaction>
</comment>
<comment type="catalytic activity">
    <reaction evidence="29">
        <text>a (3R)-hydroxyacyl-[ACP] + NADP(+) = a 3-oxoacyl-[ACP] + NADPH + H(+)</text>
        <dbReference type="Rhea" id="RHEA:17397"/>
        <dbReference type="Rhea" id="RHEA-COMP:9916"/>
        <dbReference type="Rhea" id="RHEA-COMP:9945"/>
        <dbReference type="ChEBI" id="CHEBI:15378"/>
        <dbReference type="ChEBI" id="CHEBI:57783"/>
        <dbReference type="ChEBI" id="CHEBI:58349"/>
        <dbReference type="ChEBI" id="CHEBI:78776"/>
        <dbReference type="ChEBI" id="CHEBI:78827"/>
        <dbReference type="EC" id="1.1.1.100"/>
    </reaction>
    <physiologicalReaction direction="right-to-left" evidence="29">
        <dbReference type="Rhea" id="RHEA:17399"/>
    </physiologicalReaction>
</comment>
<comment type="catalytic activity">
    <reaction evidence="36">
        <text>3-oxobutanoyl-[ACP] + NADPH + H(+) = (3R)-hydroxybutanoyl-[ACP] + NADP(+)</text>
        <dbReference type="Rhea" id="RHEA:41804"/>
        <dbReference type="Rhea" id="RHEA-COMP:9625"/>
        <dbReference type="Rhea" id="RHEA-COMP:9626"/>
        <dbReference type="ChEBI" id="CHEBI:15378"/>
        <dbReference type="ChEBI" id="CHEBI:57783"/>
        <dbReference type="ChEBI" id="CHEBI:58349"/>
        <dbReference type="ChEBI" id="CHEBI:78450"/>
        <dbReference type="ChEBI" id="CHEBI:78451"/>
    </reaction>
    <physiologicalReaction direction="left-to-right" evidence="36">
        <dbReference type="Rhea" id="RHEA:41805"/>
    </physiologicalReaction>
</comment>
<evidence type="ECO:0000256" key="28">
    <source>
        <dbReference type="ARBA" id="ARBA00047394"/>
    </source>
</evidence>
<comment type="catalytic activity">
    <reaction evidence="35">
        <text>(2E)-hexenoyl-[ACP] + NADPH + H(+) = hexanoyl-[ACP] + NADP(+)</text>
        <dbReference type="Rhea" id="RHEA:41832"/>
        <dbReference type="Rhea" id="RHEA-COMP:9631"/>
        <dbReference type="Rhea" id="RHEA-COMP:9632"/>
        <dbReference type="ChEBI" id="CHEBI:15378"/>
        <dbReference type="ChEBI" id="CHEBI:57783"/>
        <dbReference type="ChEBI" id="CHEBI:58349"/>
        <dbReference type="ChEBI" id="CHEBI:78458"/>
        <dbReference type="ChEBI" id="CHEBI:78459"/>
    </reaction>
    <physiologicalReaction direction="left-to-right" evidence="35">
        <dbReference type="Rhea" id="RHEA:41833"/>
    </physiologicalReaction>
</comment>
<evidence type="ECO:0000256" key="9">
    <source>
        <dbReference type="ARBA" id="ARBA00022898"/>
    </source>
</evidence>
<evidence type="ECO:0000256" key="37">
    <source>
        <dbReference type="ARBA" id="ARBA00047961"/>
    </source>
</evidence>
<comment type="catalytic activity">
    <reaction evidence="52">
        <text>3-oxohexadecanoyl-[ACP] + NADPH + H(+) = (3R)-hydroxyhexadecanoyl-[ACP] + NADP(+)</text>
        <dbReference type="Rhea" id="RHEA:41904"/>
        <dbReference type="Rhea" id="RHEA-COMP:9649"/>
        <dbReference type="Rhea" id="RHEA-COMP:9650"/>
        <dbReference type="ChEBI" id="CHEBI:15378"/>
        <dbReference type="ChEBI" id="CHEBI:57783"/>
        <dbReference type="ChEBI" id="CHEBI:58349"/>
        <dbReference type="ChEBI" id="CHEBI:78478"/>
        <dbReference type="ChEBI" id="CHEBI:78480"/>
    </reaction>
    <physiologicalReaction direction="left-to-right" evidence="52">
        <dbReference type="Rhea" id="RHEA:41905"/>
    </physiologicalReaction>
</comment>
<dbReference type="GO" id="GO:0004313">
    <property type="term" value="F:[acyl-carrier-protein] S-acetyltransferase activity"/>
    <property type="evidence" value="ECO:0007669"/>
    <property type="project" value="UniProtKB-EC"/>
</dbReference>
<dbReference type="SUPFAM" id="SSF52151">
    <property type="entry name" value="FabD/lysophospholipase-like"/>
    <property type="match status" value="1"/>
</dbReference>
<dbReference type="CDD" id="cd08956">
    <property type="entry name" value="KR_3_FAS_SDR_x"/>
    <property type="match status" value="1"/>
</dbReference>
<evidence type="ECO:0000256" key="22">
    <source>
        <dbReference type="ARBA" id="ARBA00023401"/>
    </source>
</evidence>
<dbReference type="Pfam" id="PF00668">
    <property type="entry name" value="Condensation"/>
    <property type="match status" value="2"/>
</dbReference>
<dbReference type="SUPFAM" id="SSF55048">
    <property type="entry name" value="Probable ACP-binding domain of malonyl-CoA ACP transacylase"/>
    <property type="match status" value="1"/>
</dbReference>
<dbReference type="InterPro" id="IPR020841">
    <property type="entry name" value="PKS_Beta-ketoAc_synthase_dom"/>
</dbReference>
<dbReference type="InterPro" id="IPR001227">
    <property type="entry name" value="Ac_transferase_dom_sf"/>
</dbReference>
<comment type="catalytic activity">
    <reaction evidence="41">
        <text>(2E)-octenoyl-[ACP] + NADPH + H(+) = octanoyl-[ACP] + NADP(+)</text>
        <dbReference type="Rhea" id="RHEA:41848"/>
        <dbReference type="Rhea" id="RHEA-COMP:9635"/>
        <dbReference type="Rhea" id="RHEA-COMP:9636"/>
        <dbReference type="ChEBI" id="CHEBI:15378"/>
        <dbReference type="ChEBI" id="CHEBI:57783"/>
        <dbReference type="ChEBI" id="CHEBI:58349"/>
        <dbReference type="ChEBI" id="CHEBI:78462"/>
        <dbReference type="ChEBI" id="CHEBI:78463"/>
    </reaction>
    <physiologicalReaction direction="left-to-right" evidence="41">
        <dbReference type="Rhea" id="RHEA:41849"/>
    </physiologicalReaction>
</comment>
<dbReference type="InterPro" id="IPR029058">
    <property type="entry name" value="AB_hydrolase_fold"/>
</dbReference>
<dbReference type="eggNOG" id="COG0604">
    <property type="taxonomic scope" value="Bacteria"/>
</dbReference>
<comment type="catalytic activity">
    <reaction evidence="42">
        <text>a fatty acyl-[ACP] + malonyl-[ACP] + H(+) = a 3-oxoacyl-[ACP] + holo-[ACP] + CO2</text>
        <dbReference type="Rhea" id="RHEA:22836"/>
        <dbReference type="Rhea" id="RHEA-COMP:9623"/>
        <dbReference type="Rhea" id="RHEA-COMP:9685"/>
        <dbReference type="Rhea" id="RHEA-COMP:9916"/>
        <dbReference type="Rhea" id="RHEA-COMP:14125"/>
        <dbReference type="ChEBI" id="CHEBI:15378"/>
        <dbReference type="ChEBI" id="CHEBI:16526"/>
        <dbReference type="ChEBI" id="CHEBI:64479"/>
        <dbReference type="ChEBI" id="CHEBI:78449"/>
        <dbReference type="ChEBI" id="CHEBI:78776"/>
        <dbReference type="ChEBI" id="CHEBI:138651"/>
        <dbReference type="EC" id="2.3.1.41"/>
    </reaction>
    <physiologicalReaction direction="left-to-right" evidence="42">
        <dbReference type="Rhea" id="RHEA:22837"/>
    </physiologicalReaction>
</comment>
<evidence type="ECO:0000256" key="48">
    <source>
        <dbReference type="ARBA" id="ARBA00049019"/>
    </source>
</evidence>
<keyword evidence="8" id="KW-0702">S-nitrosylation</keyword>
<comment type="catalytic activity">
    <reaction evidence="33">
        <text>dodecanoyl-[ACP] + malonyl-[ACP] + H(+) = 3-oxotetradecanoyl-[ACP] + holo-[ACP] + CO2</text>
        <dbReference type="Rhea" id="RHEA:41884"/>
        <dbReference type="Rhea" id="RHEA-COMP:9623"/>
        <dbReference type="Rhea" id="RHEA-COMP:9644"/>
        <dbReference type="Rhea" id="RHEA-COMP:9645"/>
        <dbReference type="Rhea" id="RHEA-COMP:9685"/>
        <dbReference type="ChEBI" id="CHEBI:15378"/>
        <dbReference type="ChEBI" id="CHEBI:16526"/>
        <dbReference type="ChEBI" id="CHEBI:64479"/>
        <dbReference type="ChEBI" id="CHEBI:65264"/>
        <dbReference type="ChEBI" id="CHEBI:78449"/>
        <dbReference type="ChEBI" id="CHEBI:78473"/>
    </reaction>
    <physiologicalReaction direction="left-to-right" evidence="33">
        <dbReference type="Rhea" id="RHEA:41885"/>
    </physiologicalReaction>
</comment>
<comment type="catalytic activity">
    <reaction evidence="30">
        <text>3-oxodecanoyl-[ACP] + NADPH + H(+) = (3R)-hydroxydecanoyl-[ACP] + NADP(+)</text>
        <dbReference type="Rhea" id="RHEA:41856"/>
        <dbReference type="Rhea" id="RHEA-COMP:9637"/>
        <dbReference type="Rhea" id="RHEA-COMP:9638"/>
        <dbReference type="ChEBI" id="CHEBI:15378"/>
        <dbReference type="ChEBI" id="CHEBI:57783"/>
        <dbReference type="ChEBI" id="CHEBI:58349"/>
        <dbReference type="ChEBI" id="CHEBI:78464"/>
        <dbReference type="ChEBI" id="CHEBI:78466"/>
    </reaction>
    <physiologicalReaction direction="left-to-right" evidence="30">
        <dbReference type="Rhea" id="RHEA:41857"/>
    </physiologicalReaction>
</comment>
<evidence type="ECO:0000256" key="43">
    <source>
        <dbReference type="ARBA" id="ARBA00048571"/>
    </source>
</evidence>
<evidence type="ECO:0000256" key="53">
    <source>
        <dbReference type="ARBA" id="ARBA00049422"/>
    </source>
</evidence>
<dbReference type="InterPro" id="IPR009081">
    <property type="entry name" value="PP-bd_ACP"/>
</dbReference>
<dbReference type="InterPro" id="IPR011032">
    <property type="entry name" value="GroES-like_sf"/>
</dbReference>
<evidence type="ECO:0000256" key="14">
    <source>
        <dbReference type="ARBA" id="ARBA00023315"/>
    </source>
</evidence>
<evidence type="ECO:0000256" key="55">
    <source>
        <dbReference type="ARBA" id="ARBA00049521"/>
    </source>
</evidence>
<dbReference type="InterPro" id="IPR032821">
    <property type="entry name" value="PKS_assoc"/>
</dbReference>
<feature type="region of interest" description="Disordered" evidence="58">
    <location>
        <begin position="1298"/>
        <end position="1372"/>
    </location>
</feature>
<dbReference type="Pfam" id="PF13193">
    <property type="entry name" value="AMP-binding_C"/>
    <property type="match status" value="1"/>
</dbReference>
<name>E2Q805_STRCL</name>
<comment type="catalytic activity">
    <reaction evidence="40">
        <text>tetradecanoyl-[ACP] + H2O = tetradecanoate + holo-[ACP] + H(+)</text>
        <dbReference type="Rhea" id="RHEA:30123"/>
        <dbReference type="Rhea" id="RHEA-COMP:9648"/>
        <dbReference type="Rhea" id="RHEA-COMP:9685"/>
        <dbReference type="ChEBI" id="CHEBI:15377"/>
        <dbReference type="ChEBI" id="CHEBI:15378"/>
        <dbReference type="ChEBI" id="CHEBI:30807"/>
        <dbReference type="ChEBI" id="CHEBI:64479"/>
        <dbReference type="ChEBI" id="CHEBI:78477"/>
        <dbReference type="EC" id="3.1.2.14"/>
    </reaction>
    <physiologicalReaction direction="left-to-right" evidence="40">
        <dbReference type="Rhea" id="RHEA:30124"/>
    </physiologicalReaction>
</comment>
<evidence type="ECO:0000256" key="57">
    <source>
        <dbReference type="PROSITE-ProRule" id="PRU01363"/>
    </source>
</evidence>
<dbReference type="GO" id="GO:0007155">
    <property type="term" value="P:cell adhesion"/>
    <property type="evidence" value="ECO:0007669"/>
    <property type="project" value="InterPro"/>
</dbReference>
<comment type="catalytic activity">
    <reaction evidence="43">
        <text>3-oxohexanoyl-[ACP] + NADPH + H(+) = (3R)-hydroxyhexanoyl-[ACP] + NADP(+)</text>
        <dbReference type="Rhea" id="RHEA:41824"/>
        <dbReference type="Rhea" id="RHEA-COMP:9629"/>
        <dbReference type="Rhea" id="RHEA-COMP:9630"/>
        <dbReference type="ChEBI" id="CHEBI:15378"/>
        <dbReference type="ChEBI" id="CHEBI:57783"/>
        <dbReference type="ChEBI" id="CHEBI:58349"/>
        <dbReference type="ChEBI" id="CHEBI:78456"/>
        <dbReference type="ChEBI" id="CHEBI:78457"/>
    </reaction>
    <physiologicalReaction direction="left-to-right" evidence="43">
        <dbReference type="Rhea" id="RHEA:41825"/>
    </physiologicalReaction>
</comment>
<feature type="region of interest" description="C-terminal hotdog fold" evidence="57">
    <location>
        <begin position="1370"/>
        <end position="1509"/>
    </location>
</feature>
<feature type="region of interest" description="Disordered" evidence="58">
    <location>
        <begin position="1"/>
        <end position="49"/>
    </location>
</feature>
<feature type="compositionally biased region" description="Low complexity" evidence="58">
    <location>
        <begin position="1347"/>
        <end position="1364"/>
    </location>
</feature>
<dbReference type="FunFam" id="3.40.50.980:FF:000002">
    <property type="entry name" value="Enterobactin synthetase component F"/>
    <property type="match status" value="1"/>
</dbReference>
<evidence type="ECO:0000256" key="26">
    <source>
        <dbReference type="ARBA" id="ARBA00029443"/>
    </source>
</evidence>
<evidence type="ECO:0000256" key="7">
    <source>
        <dbReference type="ARBA" id="ARBA00022737"/>
    </source>
</evidence>
<comment type="catalytic activity">
    <reaction evidence="44">
        <text>a 2,3-saturated acyl-[ACP] + NADP(+) = a (2E)-enoyl-[ACP] + NADPH + H(+)</text>
        <dbReference type="Rhea" id="RHEA:22564"/>
        <dbReference type="Rhea" id="RHEA-COMP:9925"/>
        <dbReference type="Rhea" id="RHEA-COMP:9926"/>
        <dbReference type="ChEBI" id="CHEBI:15378"/>
        <dbReference type="ChEBI" id="CHEBI:57783"/>
        <dbReference type="ChEBI" id="CHEBI:58349"/>
        <dbReference type="ChEBI" id="CHEBI:78784"/>
        <dbReference type="ChEBI" id="CHEBI:78785"/>
        <dbReference type="EC" id="1.3.1.39"/>
    </reaction>
    <physiologicalReaction direction="right-to-left" evidence="44">
        <dbReference type="Rhea" id="RHEA:22566"/>
    </physiologicalReaction>
</comment>
<dbReference type="InterPro" id="IPR036736">
    <property type="entry name" value="ACP-like_sf"/>
</dbReference>
<evidence type="ECO:0000256" key="27">
    <source>
        <dbReference type="ARBA" id="ARBA00047300"/>
    </source>
</evidence>
<evidence type="ECO:0000256" key="24">
    <source>
        <dbReference type="ARBA" id="ARBA00023442"/>
    </source>
</evidence>
<evidence type="ECO:0000256" key="51">
    <source>
        <dbReference type="ARBA" id="ARBA00049263"/>
    </source>
</evidence>
<evidence type="ECO:0000256" key="32">
    <source>
        <dbReference type="ARBA" id="ARBA00047500"/>
    </source>
</evidence>
<dbReference type="FunFam" id="3.40.50.12780:FF:000012">
    <property type="entry name" value="Non-ribosomal peptide synthetase"/>
    <property type="match status" value="1"/>
</dbReference>
<evidence type="ECO:0000256" key="25">
    <source>
        <dbReference type="ARBA" id="ARBA00029433"/>
    </source>
</evidence>
<feature type="compositionally biased region" description="Low complexity" evidence="58">
    <location>
        <begin position="2518"/>
        <end position="2549"/>
    </location>
</feature>
<dbReference type="InterPro" id="IPR016039">
    <property type="entry name" value="Thiolase-like"/>
</dbReference>
<dbReference type="Pfam" id="PF00501">
    <property type="entry name" value="AMP-binding"/>
    <property type="match status" value="2"/>
</dbReference>
<evidence type="ECO:0000256" key="34">
    <source>
        <dbReference type="ARBA" id="ARBA00047810"/>
    </source>
</evidence>
<evidence type="ECO:0000256" key="36">
    <source>
        <dbReference type="ARBA" id="ARBA00047953"/>
    </source>
</evidence>
<evidence type="ECO:0000256" key="8">
    <source>
        <dbReference type="ARBA" id="ARBA00022799"/>
    </source>
</evidence>
<evidence type="ECO:0000259" key="61">
    <source>
        <dbReference type="PROSITE" id="PS52019"/>
    </source>
</evidence>
<feature type="compositionally biased region" description="Low complexity" evidence="58">
    <location>
        <begin position="3765"/>
        <end position="3798"/>
    </location>
</feature>
<comment type="catalytic activity">
    <reaction evidence="21">
        <text>(3R)-hydroxyoctadecanoyl-[ACP] = (2E)-octadecenoyl-[ACP] + H2O</text>
        <dbReference type="Rhea" id="RHEA:41924"/>
        <dbReference type="Rhea" id="RHEA-COMP:9654"/>
        <dbReference type="Rhea" id="RHEA-COMP:9655"/>
        <dbReference type="ChEBI" id="CHEBI:15377"/>
        <dbReference type="ChEBI" id="CHEBI:78488"/>
        <dbReference type="ChEBI" id="CHEBI:78489"/>
    </reaction>
    <physiologicalReaction direction="left-to-right" evidence="21">
        <dbReference type="Rhea" id="RHEA:41925"/>
    </physiologicalReaction>
</comment>
<dbReference type="Gene3D" id="3.90.180.10">
    <property type="entry name" value="Medium-chain alcohol dehydrogenases, catalytic domain"/>
    <property type="match status" value="1"/>
</dbReference>
<keyword evidence="4" id="KW-0596">Phosphopantetheine</keyword>
<dbReference type="Proteomes" id="UP000002357">
    <property type="component" value="Chromosome"/>
</dbReference>
<comment type="catalytic activity">
    <reaction evidence="38">
        <text>hexadecanoyl-[ACP] + malonyl-[ACP] + H(+) = 3-oxooctadecanoyl-[ACP] + holo-[ACP] + CO2</text>
        <dbReference type="Rhea" id="RHEA:41916"/>
        <dbReference type="Rhea" id="RHEA-COMP:9623"/>
        <dbReference type="Rhea" id="RHEA-COMP:9652"/>
        <dbReference type="Rhea" id="RHEA-COMP:9653"/>
        <dbReference type="Rhea" id="RHEA-COMP:9685"/>
        <dbReference type="ChEBI" id="CHEBI:15378"/>
        <dbReference type="ChEBI" id="CHEBI:16526"/>
        <dbReference type="ChEBI" id="CHEBI:64479"/>
        <dbReference type="ChEBI" id="CHEBI:78449"/>
        <dbReference type="ChEBI" id="CHEBI:78483"/>
        <dbReference type="ChEBI" id="CHEBI:78487"/>
    </reaction>
    <physiologicalReaction direction="left-to-right" evidence="38">
        <dbReference type="Rhea" id="RHEA:41917"/>
    </physiologicalReaction>
</comment>
<dbReference type="PROSITE" id="PS00606">
    <property type="entry name" value="KS3_1"/>
    <property type="match status" value="1"/>
</dbReference>
<feature type="domain" description="Carrier" evidence="59">
    <location>
        <begin position="2304"/>
        <end position="2379"/>
    </location>
</feature>
<dbReference type="Gene3D" id="3.10.129.110">
    <property type="entry name" value="Polyketide synthase dehydratase"/>
    <property type="match status" value="1"/>
</dbReference>
<dbReference type="PROSITE" id="PS00012">
    <property type="entry name" value="PHOSPHOPANTETHEINE"/>
    <property type="match status" value="1"/>
</dbReference>
<feature type="compositionally biased region" description="Polar residues" evidence="58">
    <location>
        <begin position="2412"/>
        <end position="2423"/>
    </location>
</feature>
<comment type="catalytic activity">
    <reaction evidence="27">
        <text>3-oxooctadecanoyl-[ACP] + NADPH + H(+) = (3R)-hydroxyoctadecanoyl-[ACP] + NADP(+)</text>
        <dbReference type="Rhea" id="RHEA:41920"/>
        <dbReference type="Rhea" id="RHEA-COMP:9653"/>
        <dbReference type="Rhea" id="RHEA-COMP:9654"/>
        <dbReference type="ChEBI" id="CHEBI:15378"/>
        <dbReference type="ChEBI" id="CHEBI:57783"/>
        <dbReference type="ChEBI" id="CHEBI:58349"/>
        <dbReference type="ChEBI" id="CHEBI:78487"/>
        <dbReference type="ChEBI" id="CHEBI:78488"/>
    </reaction>
    <physiologicalReaction direction="left-to-right" evidence="27">
        <dbReference type="Rhea" id="RHEA:41921"/>
    </physiologicalReaction>
</comment>
<comment type="similarity">
    <text evidence="26">In the C-terminal section; belongs to the NRP synthetase family.</text>
</comment>
<dbReference type="InterPro" id="IPR001031">
    <property type="entry name" value="Thioesterase"/>
</dbReference>
<evidence type="ECO:0000256" key="21">
    <source>
        <dbReference type="ARBA" id="ARBA00023399"/>
    </source>
</evidence>
<feature type="domain" description="Carrier" evidence="59">
    <location>
        <begin position="4680"/>
        <end position="4755"/>
    </location>
</feature>
<dbReference type="GO" id="GO:0004312">
    <property type="term" value="F:fatty acid synthase activity"/>
    <property type="evidence" value="ECO:0007669"/>
    <property type="project" value="TreeGrafter"/>
</dbReference>
<sequence>MSTRRSSLPHHRKPTASSSLPELPWARGASEQSTPGTPGSSGTGDPIAIVGMGCRFPSASSPGELWDFTARGGNAAAPGFPADRGWDLAALTDPDPEAAGSTYVQGGSFIDGVGDFDASFFGISPREALAMDPQQRLLLEVSWEALEHAGIDPTRLADTPAGVYFGVVAQEYGPRVYAGDKEHAGHLTTGTTPSVASGRVSYVLGLEGPAVTVDTACSSSLAAVHIAARALRAGDCSLALAGGANVVCAPSIFVGFGHLGALAPNGMSKPFSADADGFGVSEGAGVLVLERLSDARRNGHTVLALLRGTAIAQDGASEGLSAPSEDGQRRVIGEALADAGLTAADVDVVEAHGTGTRVGDPIEARALIATYGAAHRPDDPLLVGSVKSNIGHAQAASGVAGIIKMVEAIRHGEVPGTLHLTRQTDAVDWSAGTVRVVGETRPWPTRPAGVPRRAAVSSFGISGTNAHVIVEQAPTAGAVGSVVDVPSMAAVPAGADGDGGQPLAFVVPDSAAAGVLSVSAGGGTRHEAAASAVTPVVSDPAAERSAAVVAATTSESVAAGGLSASAGAGVSAMAAAPSVAAVSSALPVGAEYAASGEPSMAAAVPAAAAVLSVSATTPGAVAPGGLSAPAAPGVAAAQDEGAVSAVTPVSSDPAASGGPSVAAVSATVSVSAASAASTEQPEATASTGAAGSAGPAGSAVHSGAAGPAGPVGAALSGRPAVAAVALGPGGSPAVPGPAAPGPARPGGGDATARPVPLVLSAKSEAALREQAARLSAWLGERAGLPLPDVAHTLATGRARFDHRAVVVADGHPEAVAALAALAGDRPHDAVVTGRAALASGPVLVFPGQGSQWADMAVELLDTHPVFAAAIEDCHRAFAEFTDWSLLDVLRSRPGAPGLDRVDVVQPALFAVMVSLARCWQAYGVTPAAVIGHSQGEIAAAHIAGALSLRDAAKVVTLRSKAITALAGTGGMASLALPAADVERLLAPRPGRIGIAAVNGPRSTVVSGDAAALDALERDCAEQDIRIRRIPVDYASHSAHVEELDETLHRVLDGIAPMDTATGFISTVTGEPVATTGLGTGYWYRNLRRTVRFEQAVRTAYERGHRIFIEVSPHPVLTAGIEDTLQETAGATDEPYLVTGTLRREEGGPRRLLTSVAEVHTAGGAADLVPHPDADCPGPVDLPTYAFQRRNFWLAPDTGARNAAAAGAGGGGLDHPFLAAAHDHPENDEFQFTGRLSLATHPWLADHAVNGVVLLPGTALTELALTAGQHSGCPALTELVLHEPLVITEHTAVDLRVTVGAPGEDGADGADGGDGRGVRIYSRPASAQPPGPGAFGASGAPWTKHAEGALAPAPAATDEPAAGAAWPPPGAEPVDISDSYERLAARGYEYGPAFRGLRALWRRDGEVHAEIALPDGVAAGQFGVHPALLDAALHTLEYVDSGREDDPERVWLPFALAGVRLHAVGASTLRVRIAALTPDTCTLTLTDPDGQPVCTVGTVTLRPIARDRIRTVGQGTRDSLFGLDWPVVPQPAAVPVEWAEWARVAEGGTAGAAVLRCVTDSGPAGTDASPGSLPRRARQALATVLDAARRWLTDPAFDRATTLVVVTRGAVSTGPGEDVTDLAHAPVWGLLRTAQTEHPGRIVLVDVDDWTGWHERIPQVLATGEPQLAVRGGVAHAPRVSRVTGTPIGGLERLPEPDWQLRTLGGGTLDAGNMALKPWPEATRPLAPGEVRVAVRAHGLNFRDVMIAYGLYPDPGVDLGNEGAGVVVETAADVTALRPGDRVMGMFYGVGPRVVRDHRYFARFPAGWSFEQAASTPAVFLTAYCSLRTLAPVAPGQRVLVHAATGGVGMAAIQLARHWGAEVFATASRPKWGTLRALGVDEAHTADSRALDFAEEFLRATGGAGVDIVLNSLAGEFVDAGLRLLPRGGHFVELGKTDIRAAEGITRDHPGVRYQHFDLTKVGPAETGEMLSALGALFERGVLRPLPVSVRDVRHLPQALTLLGKARHTGKLAVTLPRALDPGGTVLITGGTGVLGGLFARHLVTRHGVRHLLLLSRGGPDTPAARELGAELRALGAEVRIAACDTAERPALDAVLADVAPAHPLTAVVHAAGVLDDGVFSAMTADQVDRVLRPKLDAAWHLHEATRDADLAAFVLFSSAAGILGSAGQANYAAANTFLDALAEHRRQRGLAATSLAWGVWAQETGMTGHLDERDHARLRRLGFLPISSDEGLALFDAALDTGRSLLVPARLTPPTTGRAELPAVLSGFARPGLRTASTGRAADTGPAATLGDDLARMSDDERRTALLAAVRTVAAAVLGHETAEAVGHDVHFKDLGFDSLGAVAFRNRLKKAVGLPVSTNAVFDFKTPTALVGHLLTLLPAPAGPATAHPLPPAAPADSRATASAPLPVPRPSTSAGTESAAVSPQPVPVGPALDGAGAWAGAAQPQGPAAAVSAAPASASAPPAVAQPQAPSASALPAGAVAGPESTAVPLSSVPDGSAPVVPGDARAPGSGAAALSVPGAPASAAQAVPGAQAPASPQGPAPGAVAGSEGTAVASPPPQAEPGPRGSAPLSQYQQDVVTVALTYRDRAVAQPSGYLRLTGAHDVERMRAAIRRVALRHDAMRLRLVADGETWRQWVPDAYPDVEVVSFLDAADPRAACQEWIARTTGAVIPLDGPLAQATILVDDADSLIVYCRFHHVAADAWGINLMLREVCGHYESPLPGQGPAEPAPSCLDTVAADEAYRASADWAADRDALAATVSGLDPALFARTATVAGHRRLRRSVHVDAPTADRIRATGRSVFSVTAAALAACLRRVHRDGDIVLGIPLLNRRTPEELTTMSNVANILPLHIPVGEQDTLLDLADRVRSGVWDLTAHQRLPLSDLLAALRAESGRRTPALFDVTYSYITVPDNPFDRRSDVDLTVLSSGYSLDAVNVVVREHESDGSLDVDVFYADDVFDASFSLDAAMGHLVRLLDGGLRDPAAPLLALELLDAAETARVQGFERPHTAPLDETATLDRLFLEQAARTPDRTAVVACDTEGRRHRLTYEEFHGRVAALARRLREAGIRPEECVPVLLPRSVDFLVAVHAVHAAGGAYVPVDPGHPRERVRTLLTDCGARLAIRAPQADGLLDGLLDGLGIRALDPAAPGGATAPADPPPATTRPTDLAYVIYTSGSTGTPKGVMIEHRSVVNRLAWMQRQYPLRDDDVILHKTPTTFDVSVWELMWWAQTGARVAVAPSGAERDPRELAAAVARHGVTVLHFVPSMLGPFLDHLEQRPEAAEQIRTIRRVFASGEALPPALAERFRTVFAAAGNTGARLVNLYGPTEAAVDVSFHEIPADGPLDRVPIGRPIDNIALMVLDGSGRRCPVGVAGELNIAGVGVGRGYLGRPDLTDEVFVRDAALPERRRYRTGDLARWLADGSLDYLGRVDDQVKVRGNRVTLGEIENALTRCPGVAAAAVADERTGDGTRLLAFLVPGEPRDAAQATAPGTTPGTAPGTAPGTTPGSARTAALVDALAALLPPYMIPAEFVWLDRLPLTRSGKTDRRALLARERPGRAGEPEGAGTPAERELTEIWRSVLGTRAFGVHDDFFTVGGDSILALRLRTEAEKRGFRFDLDQFYARPTVAGLAARVESAAESMAESARSGGPAAPGTGRGPDPAVTAPFDLVPLIDRASLHGVEDAFPASQLQLGMVYHSLESAESPLYKDVFRYRLRMPWDEDAFRRAYRRMVRRQPALRSGFDVTGRSTPLQIVFPDMPDTSDVPDGPDTAHAGDAPDAPGAPDALEITAPEATGPGEPAAYAHRMHRAAYPLLDAAAQRVTPLYRMRVFVRPDGADLVFSFHHALLDGWSVAQLMSGLLRDYLAYADGRDPADDPAAGSVPLTYLLAEHARAERAARGDAQARRFWERVLDGSTATTVESQRAHVVRTAADGAPDGPSAADGRLRPLPAWLDRAVRDFARRGGLPVKSVLLAAHCLALGAMTATDDVTTGCVTHTRPERPGAEEVAGLFLNTVPVRLDSHGRTWREAVEHVARWERDAFPYRRLPVGTLIAERGGPVFDTAFNFVNYHGLNELLGDGRIALTDVEVLERTNFGLLTTALVDPRDGRLALRVSTGEDGLTPAQCAEFARLLTAVLAELVRGPDEAVDPAVLRHREVTELFAGTAMEHPAHTAVVGGGPDRAERWTYRELTDTADTVAQALLARGLPHGARVAVRMRRSVELLAVVLGVLRAGAAVVPLDPDYPDARIRAMLAVAEPWLTVAESGPGGPVPGTDGVCAPEELLGAPDGTTDGAGGAPPLPRPAPEDAAYVLFTSGSTGEPKGVVMPHRALTNLIDWQNRRATGGVGVTTLQFAPLSFDVFFQEVFSTLCGGGTLHLLTEGTRHDMAAVLKTIADGGVQRVFLPYVALQALAEVAEATGTYPPSLRVIASSGEQLRITPEIRALCAALPELVLENQYGPTETHVVLAHRLLGAPGDLPALPPVGTPVTGAVVTLLDARKRPVPQGTPGEIHVEGPCVALGYEKRPELTSERFDTGPTGQTRYRTGDIGIALADGDIVCLGRADGQVKVRGYRVECAEVELAVLDHAANRPGIGQVAVVPRSLGGSDAVLQAFLTGDPGQADTEALRTALRSALPSHMVPAQYRWIDAMPLTPSGKRDDAALRALAASGTSAADAVGGGRPGEPGDDLESDLAAVLAEFAGVDRLGPDRSFFDAGGTSIGAVRVSMTIARRWGVELPLPAFLAAPTARDLAAVVRSQDTRSVFDPVVPLRTEGDGEPLFLVHPIGGSVLCYHDLVRHLPPGRPVYGLQAAGAEPGHQPLRSMEALAAAYIEAIRRVRPSGPVHLAGWSFGGYVAVEMARRLGEDAVPTLTLLDTMALGEGPRRGFGEEELIVMFFRELLWYAVGETDSDDGLETAGRGPDELFDAVFRRTVRLGILPEDGSPRLLRRLYEVFRANYRATMEYRVAPIRRPLLVLRAADALPNAFEVAHRTLGSMVGSPDNGWGHWAPGAVETVTVPGNHLTMMADPQVAAVAARLGAALAAPRDGRTGGTGRTEEGR</sequence>
<feature type="region of interest" description="Disordered" evidence="58">
    <location>
        <begin position="676"/>
        <end position="709"/>
    </location>
</feature>
<evidence type="ECO:0000256" key="42">
    <source>
        <dbReference type="ARBA" id="ARBA00048506"/>
    </source>
</evidence>
<dbReference type="InterPro" id="IPR016036">
    <property type="entry name" value="Malonyl_transacylase_ACP-bd"/>
</dbReference>
<dbReference type="InterPro" id="IPR020807">
    <property type="entry name" value="PKS_DH"/>
</dbReference>
<dbReference type="InterPro" id="IPR049900">
    <property type="entry name" value="PKS_mFAS_DH"/>
</dbReference>
<dbReference type="SUPFAM" id="SSF56801">
    <property type="entry name" value="Acetyl-CoA synthetase-like"/>
    <property type="match status" value="2"/>
</dbReference>
<dbReference type="InterPro" id="IPR049552">
    <property type="entry name" value="PKS_DH_N"/>
</dbReference>
<dbReference type="Pfam" id="PF02801">
    <property type="entry name" value="Ketoacyl-synt_C"/>
    <property type="match status" value="1"/>
</dbReference>
<evidence type="ECO:0000256" key="2">
    <source>
        <dbReference type="ARBA" id="ARBA00004792"/>
    </source>
</evidence>
<evidence type="ECO:0000256" key="52">
    <source>
        <dbReference type="ARBA" id="ARBA00049414"/>
    </source>
</evidence>
<dbReference type="SUPFAM" id="SSF52777">
    <property type="entry name" value="CoA-dependent acyltransferases"/>
    <property type="match status" value="4"/>
</dbReference>
<evidence type="ECO:0000256" key="49">
    <source>
        <dbReference type="ARBA" id="ARBA00049109"/>
    </source>
</evidence>
<comment type="catalytic activity">
    <reaction evidence="37">
        <text>acetyl-[ACP] + malonyl-[ACP] + H(+) = 3-oxobutanoyl-[ACP] + holo-[ACP] + CO2</text>
        <dbReference type="Rhea" id="RHEA:41800"/>
        <dbReference type="Rhea" id="RHEA-COMP:9621"/>
        <dbReference type="Rhea" id="RHEA-COMP:9623"/>
        <dbReference type="Rhea" id="RHEA-COMP:9625"/>
        <dbReference type="Rhea" id="RHEA-COMP:9685"/>
        <dbReference type="ChEBI" id="CHEBI:15378"/>
        <dbReference type="ChEBI" id="CHEBI:16526"/>
        <dbReference type="ChEBI" id="CHEBI:64479"/>
        <dbReference type="ChEBI" id="CHEBI:78446"/>
        <dbReference type="ChEBI" id="CHEBI:78449"/>
        <dbReference type="ChEBI" id="CHEBI:78450"/>
    </reaction>
    <physiologicalReaction direction="left-to-right" evidence="37">
        <dbReference type="Rhea" id="RHEA:41801"/>
    </physiologicalReaction>
</comment>
<proteinExistence type="inferred from homology"/>
<evidence type="ECO:0000256" key="50">
    <source>
        <dbReference type="ARBA" id="ARBA00049171"/>
    </source>
</evidence>
<dbReference type="PROSITE" id="PS00664">
    <property type="entry name" value="VINCULIN_2"/>
    <property type="match status" value="1"/>
</dbReference>
<dbReference type="Pfam" id="PF14765">
    <property type="entry name" value="PS-DH"/>
    <property type="match status" value="1"/>
</dbReference>
<keyword evidence="6" id="KW-0808">Transferase</keyword>
<dbReference type="Gene3D" id="1.10.1200.10">
    <property type="entry name" value="ACP-like"/>
    <property type="match status" value="3"/>
</dbReference>
<dbReference type="SMART" id="SM00824">
    <property type="entry name" value="PKS_TE"/>
    <property type="match status" value="1"/>
</dbReference>
<dbReference type="Pfam" id="PF00975">
    <property type="entry name" value="Thioesterase"/>
    <property type="match status" value="1"/>
</dbReference>
<reference evidence="62 63" key="1">
    <citation type="journal article" date="2010" name="Genome Biol. Evol.">
        <title>The sequence of a 1.8-mb bacterial linear plasmid reveals a rich evolutionary reservoir of secondary metabolic pathways.</title>
        <authorList>
            <person name="Medema M.H."/>
            <person name="Trefzer A."/>
            <person name="Kovalchuk A."/>
            <person name="van den Berg M."/>
            <person name="Mueller U."/>
            <person name="Heijne W."/>
            <person name="Wu L."/>
            <person name="Alam M.T."/>
            <person name="Ronning C.M."/>
            <person name="Nierman W.C."/>
            <person name="Bovenberg R.A.L."/>
            <person name="Breitling R."/>
            <person name="Takano E."/>
        </authorList>
    </citation>
    <scope>NUCLEOTIDE SEQUENCE [LARGE SCALE GENOMIC DNA]</scope>
    <source>
        <strain evidence="63">ATCC 27064 / DSM 738 / JCM 4710 / NBRC 13307 / NCIMB 12785 / NRRL 3585 / VKM Ac-602</strain>
    </source>
</reference>
<evidence type="ECO:0000256" key="19">
    <source>
        <dbReference type="ARBA" id="ARBA00023394"/>
    </source>
</evidence>
<comment type="catalytic activity">
    <reaction evidence="16">
        <text>(3R)-hydroxydodecanoyl-[ACP] = (2E)-dodecenoyl-[ACP] + H2O</text>
        <dbReference type="Rhea" id="RHEA:41876"/>
        <dbReference type="Rhea" id="RHEA-COMP:9642"/>
        <dbReference type="Rhea" id="RHEA-COMP:9643"/>
        <dbReference type="ChEBI" id="CHEBI:15377"/>
        <dbReference type="ChEBI" id="CHEBI:78470"/>
        <dbReference type="ChEBI" id="CHEBI:78472"/>
    </reaction>
    <physiologicalReaction direction="left-to-right" evidence="16">
        <dbReference type="Rhea" id="RHEA:41877"/>
    </physiologicalReaction>
</comment>
<evidence type="ECO:0000256" key="16">
    <source>
        <dbReference type="ARBA" id="ARBA00023351"/>
    </source>
</evidence>
<dbReference type="InterPro" id="IPR014043">
    <property type="entry name" value="Acyl_transferase_dom"/>
</dbReference>
<comment type="catalytic activity">
    <reaction evidence="31">
        <text>tetradecanoyl-[ACP] + malonyl-[ACP] + H(+) = 3-oxohexadecanoyl-[ACP] + holo-[ACP] + CO2</text>
        <dbReference type="Rhea" id="RHEA:41900"/>
        <dbReference type="Rhea" id="RHEA-COMP:9623"/>
        <dbReference type="Rhea" id="RHEA-COMP:9648"/>
        <dbReference type="Rhea" id="RHEA-COMP:9649"/>
        <dbReference type="Rhea" id="RHEA-COMP:9685"/>
        <dbReference type="ChEBI" id="CHEBI:15378"/>
        <dbReference type="ChEBI" id="CHEBI:16526"/>
        <dbReference type="ChEBI" id="CHEBI:64479"/>
        <dbReference type="ChEBI" id="CHEBI:78449"/>
        <dbReference type="ChEBI" id="CHEBI:78477"/>
        <dbReference type="ChEBI" id="CHEBI:78478"/>
    </reaction>
    <physiologicalReaction direction="left-to-right" evidence="31">
        <dbReference type="Rhea" id="RHEA:41901"/>
    </physiologicalReaction>
</comment>
<dbReference type="Pfam" id="PF00550">
    <property type="entry name" value="PP-binding"/>
    <property type="match status" value="3"/>
</dbReference>
<comment type="catalytic activity">
    <reaction evidence="32">
        <text>(2E)-butenoyl-[ACP] + NADPH + H(+) = butanoyl-[ACP] + NADP(+)</text>
        <dbReference type="Rhea" id="RHEA:41812"/>
        <dbReference type="Rhea" id="RHEA-COMP:9627"/>
        <dbReference type="Rhea" id="RHEA-COMP:9628"/>
        <dbReference type="ChEBI" id="CHEBI:15378"/>
        <dbReference type="ChEBI" id="CHEBI:57783"/>
        <dbReference type="ChEBI" id="CHEBI:58349"/>
        <dbReference type="ChEBI" id="CHEBI:78453"/>
        <dbReference type="ChEBI" id="CHEBI:78454"/>
    </reaction>
    <physiologicalReaction direction="left-to-right" evidence="32">
        <dbReference type="Rhea" id="RHEA:41813"/>
    </physiologicalReaction>
</comment>
<dbReference type="FunFam" id="3.30.300.30:FF:000015">
    <property type="entry name" value="Nonribosomal peptide synthase SidD"/>
    <property type="match status" value="1"/>
</dbReference>
<dbReference type="Gene3D" id="3.40.47.10">
    <property type="match status" value="1"/>
</dbReference>
<feature type="compositionally biased region" description="Pro residues" evidence="58">
    <location>
        <begin position="734"/>
        <end position="743"/>
    </location>
</feature>
<dbReference type="InterPro" id="IPR014031">
    <property type="entry name" value="Ketoacyl_synth_C"/>
</dbReference>
<comment type="catalytic activity">
    <reaction evidence="53">
        <text>3-oxooctanoyl-[ACP] + NADPH + H(+) = (3R)-hydroxyoctanoyl-[ACP] + NADP(+)</text>
        <dbReference type="Rhea" id="RHEA:41840"/>
        <dbReference type="Rhea" id="RHEA-COMP:9633"/>
        <dbReference type="Rhea" id="RHEA-COMP:9634"/>
        <dbReference type="ChEBI" id="CHEBI:15378"/>
        <dbReference type="ChEBI" id="CHEBI:57783"/>
        <dbReference type="ChEBI" id="CHEBI:58349"/>
        <dbReference type="ChEBI" id="CHEBI:78460"/>
        <dbReference type="ChEBI" id="CHEBI:78461"/>
    </reaction>
    <physiologicalReaction direction="left-to-right" evidence="53">
        <dbReference type="Rhea" id="RHEA:41841"/>
    </physiologicalReaction>
</comment>
<dbReference type="GO" id="GO:0015629">
    <property type="term" value="C:actin cytoskeleton"/>
    <property type="evidence" value="ECO:0007669"/>
    <property type="project" value="InterPro"/>
</dbReference>
<feature type="domain" description="PKS/mFAS DH" evidence="61">
    <location>
        <begin position="1214"/>
        <end position="1509"/>
    </location>
</feature>
<evidence type="ECO:0000259" key="60">
    <source>
        <dbReference type="PROSITE" id="PS52004"/>
    </source>
</evidence>
<feature type="compositionally biased region" description="Low complexity" evidence="58">
    <location>
        <begin position="33"/>
        <end position="46"/>
    </location>
</feature>
<dbReference type="InterPro" id="IPR042104">
    <property type="entry name" value="PKS_dehydratase_sf"/>
</dbReference>
<feature type="region of interest" description="Disordered" evidence="58">
    <location>
        <begin position="732"/>
        <end position="753"/>
    </location>
</feature>
<dbReference type="RefSeq" id="WP_003961958.1">
    <property type="nucleotide sequence ID" value="NZ_CM000913.1"/>
</dbReference>
<dbReference type="CDD" id="cd05195">
    <property type="entry name" value="enoyl_red"/>
    <property type="match status" value="1"/>
</dbReference>